<dbReference type="EMBL" id="CP072168">
    <property type="protein sequence ID" value="QYA08750.1"/>
    <property type="molecule type" value="Genomic_DNA"/>
</dbReference>
<keyword evidence="1" id="KW-1133">Transmembrane helix</keyword>
<keyword evidence="1" id="KW-0812">Transmembrane</keyword>
<sequence length="107" mass="12077">MSSGKDKHRSIFDHREANKFPLPWKVGAFFWLVIVALMLAGFAAQEMGWHGLSSRLFGYSALCAVGYVISWLCSVFVSVNSIAKRTKYTATRLSYIAKRLNGRNEKD</sequence>
<evidence type="ECO:0000313" key="2">
    <source>
        <dbReference type="EMBL" id="QCI99217.1"/>
    </source>
</evidence>
<keyword evidence="6" id="KW-1185">Reference proteome</keyword>
<accession>A0A4D7DUF2</accession>
<gene>
    <name evidence="2" type="ORF">CFBP5473_14365</name>
    <name evidence="3" type="ORF">J5285_15100</name>
    <name evidence="4" type="ORF">J5285_15115</name>
</gene>
<dbReference type="Proteomes" id="UP000298545">
    <property type="component" value="Chromosome linear"/>
</dbReference>
<evidence type="ECO:0000313" key="3">
    <source>
        <dbReference type="EMBL" id="QYA08750.1"/>
    </source>
</evidence>
<dbReference type="EMBL" id="CP072168">
    <property type="protein sequence ID" value="QYA08753.1"/>
    <property type="molecule type" value="Genomic_DNA"/>
</dbReference>
<name>A0A4D7DUF2_9HYPH</name>
<dbReference type="RefSeq" id="WP_027677297.1">
    <property type="nucleotide sequence ID" value="NZ_CP039692.1"/>
</dbReference>
<dbReference type="OrthoDB" id="9954283at2"/>
<proteinExistence type="predicted"/>
<dbReference type="Proteomes" id="UP000826513">
    <property type="component" value="Chromosome 2"/>
</dbReference>
<feature type="transmembrane region" description="Helical" evidence="1">
    <location>
        <begin position="56"/>
        <end position="79"/>
    </location>
</feature>
<evidence type="ECO:0000313" key="6">
    <source>
        <dbReference type="Proteomes" id="UP000826513"/>
    </source>
</evidence>
<protein>
    <submittedName>
        <fullName evidence="2">Uncharacterized protein</fullName>
    </submittedName>
</protein>
<reference evidence="3 6" key="2">
    <citation type="submission" date="2021-03" db="EMBL/GenBank/DDBJ databases">
        <title>Rapid diversification of plasmids in a genus of pathogenic and nitrogen fixing bacteria.</title>
        <authorList>
            <person name="Weisberg A.J."/>
            <person name="Miller M."/>
            <person name="Ream W."/>
            <person name="Grunwald N.J."/>
            <person name="Chang J.H."/>
        </authorList>
    </citation>
    <scope>NUCLEOTIDE SEQUENCE [LARGE SCALE GENOMIC DNA]</scope>
    <source>
        <strain evidence="3 6">AF3.44</strain>
    </source>
</reference>
<organism evidence="2 5">
    <name type="scientific">Agrobacterium larrymoorei</name>
    <dbReference type="NCBI Taxonomy" id="160699"/>
    <lineage>
        <taxon>Bacteria</taxon>
        <taxon>Pseudomonadati</taxon>
        <taxon>Pseudomonadota</taxon>
        <taxon>Alphaproteobacteria</taxon>
        <taxon>Hyphomicrobiales</taxon>
        <taxon>Rhizobiaceae</taxon>
        <taxon>Rhizobium/Agrobacterium group</taxon>
        <taxon>Agrobacterium</taxon>
    </lineage>
</organism>
<dbReference type="KEGG" id="alf:CFBP5473_14365"/>
<reference evidence="2 5" key="1">
    <citation type="submission" date="2019-04" db="EMBL/GenBank/DDBJ databases">
        <title>Complete genome sequence of Agrobacterium larrymoorei CFBP5473.</title>
        <authorList>
            <person name="Haryono M."/>
            <person name="Chou L."/>
            <person name="Lin Y.-C."/>
            <person name="Lai E.-M."/>
            <person name="Kuo C.-H."/>
        </authorList>
    </citation>
    <scope>NUCLEOTIDE SEQUENCE [LARGE SCALE GENOMIC DNA]</scope>
    <source>
        <strain evidence="2 5">CFBP5473</strain>
    </source>
</reference>
<dbReference type="AlphaFoldDB" id="A0A4D7DUF2"/>
<evidence type="ECO:0000313" key="4">
    <source>
        <dbReference type="EMBL" id="QYA08753.1"/>
    </source>
</evidence>
<evidence type="ECO:0000313" key="5">
    <source>
        <dbReference type="Proteomes" id="UP000298545"/>
    </source>
</evidence>
<keyword evidence="1" id="KW-0472">Membrane</keyword>
<evidence type="ECO:0000256" key="1">
    <source>
        <dbReference type="SAM" id="Phobius"/>
    </source>
</evidence>
<feature type="transmembrane region" description="Helical" evidence="1">
    <location>
        <begin position="21"/>
        <end position="44"/>
    </location>
</feature>
<dbReference type="EMBL" id="CP039692">
    <property type="protein sequence ID" value="QCI99217.1"/>
    <property type="molecule type" value="Genomic_DNA"/>
</dbReference>